<comment type="catalytic activity">
    <reaction evidence="12">
        <text>6-carboxyhexanoyl-[ACP] + L-alanine + H(+) = (8S)-8-amino-7-oxononanoate + holo-[ACP] + CO2</text>
        <dbReference type="Rhea" id="RHEA:42288"/>
        <dbReference type="Rhea" id="RHEA-COMP:9685"/>
        <dbReference type="Rhea" id="RHEA-COMP:9955"/>
        <dbReference type="ChEBI" id="CHEBI:15378"/>
        <dbReference type="ChEBI" id="CHEBI:16526"/>
        <dbReference type="ChEBI" id="CHEBI:57972"/>
        <dbReference type="ChEBI" id="CHEBI:64479"/>
        <dbReference type="ChEBI" id="CHEBI:78846"/>
        <dbReference type="ChEBI" id="CHEBI:149468"/>
        <dbReference type="EC" id="2.3.1.47"/>
    </reaction>
</comment>
<evidence type="ECO:0000256" key="1">
    <source>
        <dbReference type="ARBA" id="ARBA00001933"/>
    </source>
</evidence>
<evidence type="ECO:0000256" key="4">
    <source>
        <dbReference type="ARBA" id="ARBA00010008"/>
    </source>
</evidence>
<protein>
    <recommendedName>
        <fullName evidence="6">8-amino-7-oxononanoate synthase</fullName>
        <ecNumber evidence="6">2.3.1.47</ecNumber>
    </recommendedName>
    <alternativeName>
        <fullName evidence="10">7-keto-8-amino-pelargonic acid synthase</fullName>
    </alternativeName>
    <alternativeName>
        <fullName evidence="11">8-amino-7-ketopelargonate synthase</fullName>
    </alternativeName>
</protein>
<evidence type="ECO:0000313" key="16">
    <source>
        <dbReference type="Proteomes" id="UP001403385"/>
    </source>
</evidence>
<reference evidence="15 16" key="1">
    <citation type="submission" date="2024-04" db="EMBL/GenBank/DDBJ databases">
        <title>Novel genus in family Flammeovirgaceae.</title>
        <authorList>
            <person name="Nguyen T.H."/>
            <person name="Vuong T.Q."/>
            <person name="Le H."/>
            <person name="Kim S.-G."/>
        </authorList>
    </citation>
    <scope>NUCLEOTIDE SEQUENCE [LARGE SCALE GENOMIC DNA]</scope>
    <source>
        <strain evidence="15 16">JCM 23209</strain>
    </source>
</reference>
<dbReference type="InterPro" id="IPR050087">
    <property type="entry name" value="AON_synthase_class-II"/>
</dbReference>
<dbReference type="PANTHER" id="PTHR13693:SF100">
    <property type="entry name" value="8-AMINO-7-OXONONANOATE SYNTHASE"/>
    <property type="match status" value="1"/>
</dbReference>
<evidence type="ECO:0000256" key="2">
    <source>
        <dbReference type="ARBA" id="ARBA00004746"/>
    </source>
</evidence>
<dbReference type="InterPro" id="IPR015422">
    <property type="entry name" value="PyrdxlP-dep_Trfase_small"/>
</dbReference>
<comment type="pathway">
    <text evidence="3">Lipid metabolism.</text>
</comment>
<evidence type="ECO:0000256" key="11">
    <source>
        <dbReference type="ARBA" id="ARBA00033381"/>
    </source>
</evidence>
<evidence type="ECO:0000256" key="8">
    <source>
        <dbReference type="ARBA" id="ARBA00022756"/>
    </source>
</evidence>
<evidence type="ECO:0000256" key="12">
    <source>
        <dbReference type="ARBA" id="ARBA00047715"/>
    </source>
</evidence>
<evidence type="ECO:0000313" key="15">
    <source>
        <dbReference type="EMBL" id="MEN7551048.1"/>
    </source>
</evidence>
<dbReference type="AlphaFoldDB" id="A0AAW9SAV3"/>
<dbReference type="GO" id="GO:0009102">
    <property type="term" value="P:biotin biosynthetic process"/>
    <property type="evidence" value="ECO:0007669"/>
    <property type="project" value="UniProtKB-KW"/>
</dbReference>
<dbReference type="GO" id="GO:0008710">
    <property type="term" value="F:8-amino-7-oxononanoate synthase activity"/>
    <property type="evidence" value="ECO:0007669"/>
    <property type="project" value="UniProtKB-EC"/>
</dbReference>
<evidence type="ECO:0000256" key="9">
    <source>
        <dbReference type="ARBA" id="ARBA00022898"/>
    </source>
</evidence>
<proteinExistence type="inferred from homology"/>
<dbReference type="RefSeq" id="WP_346823830.1">
    <property type="nucleotide sequence ID" value="NZ_JBDKWZ010000019.1"/>
</dbReference>
<comment type="cofactor">
    <cofactor evidence="1 13">
        <name>pyridoxal 5'-phosphate</name>
        <dbReference type="ChEBI" id="CHEBI:597326"/>
    </cofactor>
</comment>
<dbReference type="EC" id="2.3.1.47" evidence="6"/>
<evidence type="ECO:0000256" key="3">
    <source>
        <dbReference type="ARBA" id="ARBA00005189"/>
    </source>
</evidence>
<comment type="pathway">
    <text evidence="2">Cofactor biosynthesis; biotin biosynthesis.</text>
</comment>
<accession>A0AAW9SAV3</accession>
<dbReference type="PANTHER" id="PTHR13693">
    <property type="entry name" value="CLASS II AMINOTRANSFERASE/8-AMINO-7-OXONONANOATE SYNTHASE"/>
    <property type="match status" value="1"/>
</dbReference>
<comment type="caution">
    <text evidence="15">The sequence shown here is derived from an EMBL/GenBank/DDBJ whole genome shotgun (WGS) entry which is preliminary data.</text>
</comment>
<keyword evidence="15" id="KW-0012">Acyltransferase</keyword>
<keyword evidence="7 15" id="KW-0808">Transferase</keyword>
<evidence type="ECO:0000256" key="10">
    <source>
        <dbReference type="ARBA" id="ARBA00032610"/>
    </source>
</evidence>
<feature type="domain" description="Aminotransferase class I/classII large" evidence="14">
    <location>
        <begin position="31"/>
        <end position="376"/>
    </location>
</feature>
<keyword evidence="16" id="KW-1185">Reference proteome</keyword>
<comment type="subunit">
    <text evidence="5">Homodimer.</text>
</comment>
<keyword evidence="8" id="KW-0093">Biotin biosynthesis</keyword>
<comment type="similarity">
    <text evidence="4">Belongs to the class-II pyridoxal-phosphate-dependent aminotransferase family. BioF subfamily.</text>
</comment>
<dbReference type="InterPro" id="IPR004839">
    <property type="entry name" value="Aminotransferase_I/II_large"/>
</dbReference>
<sequence length="384" mass="43041">MNTFEQALQQELSQLKEGKNHRFLKSPPGKELLDVSSNDYLGLRDLPHLQKEFFEKHPDISLFPFSASSSRLLTGNHKEYLKTEELLATLFQREAALILNSGYHANTGILSALCHKDDLIIADKMVHASLIDGFRLASCDFVRFKHQDFKHLENLLQRHASTHKCIYVVTESIFSMDGDTTDLQALLALKKKYGFILYLDEAHAIGVRGDKGLGCAEEAQCLQAVDLIVGTFGKALASQGAYLICNQIVKDFLVNKMRSLIFTTGLPPVNVAWTYFILKQLSDFQNRRNHLQQITQNLRNELTKFSNFAVPGDSHIVPVVVGSNEQAENLSGYLQSKGIYALPIRHPTVPKGTARVRFTLHAGMEESQINLLIEALKAYEAGLE</sequence>
<dbReference type="Proteomes" id="UP001403385">
    <property type="component" value="Unassembled WGS sequence"/>
</dbReference>
<dbReference type="Gene3D" id="3.40.640.10">
    <property type="entry name" value="Type I PLP-dependent aspartate aminotransferase-like (Major domain)"/>
    <property type="match status" value="1"/>
</dbReference>
<dbReference type="Gene3D" id="3.90.1150.10">
    <property type="entry name" value="Aspartate Aminotransferase, domain 1"/>
    <property type="match status" value="1"/>
</dbReference>
<organism evidence="15 16">
    <name type="scientific">Rapidithrix thailandica</name>
    <dbReference type="NCBI Taxonomy" id="413964"/>
    <lineage>
        <taxon>Bacteria</taxon>
        <taxon>Pseudomonadati</taxon>
        <taxon>Bacteroidota</taxon>
        <taxon>Cytophagia</taxon>
        <taxon>Cytophagales</taxon>
        <taxon>Flammeovirgaceae</taxon>
        <taxon>Rapidithrix</taxon>
    </lineage>
</organism>
<name>A0AAW9SAV3_9BACT</name>
<dbReference type="InterPro" id="IPR015421">
    <property type="entry name" value="PyrdxlP-dep_Trfase_major"/>
</dbReference>
<evidence type="ECO:0000256" key="7">
    <source>
        <dbReference type="ARBA" id="ARBA00022679"/>
    </source>
</evidence>
<dbReference type="InterPro" id="IPR015424">
    <property type="entry name" value="PyrdxlP-dep_Trfase"/>
</dbReference>
<evidence type="ECO:0000256" key="13">
    <source>
        <dbReference type="RuleBase" id="RU003693"/>
    </source>
</evidence>
<gene>
    <name evidence="15" type="ORF">AAG747_24215</name>
</gene>
<evidence type="ECO:0000256" key="6">
    <source>
        <dbReference type="ARBA" id="ARBA00013187"/>
    </source>
</evidence>
<dbReference type="Pfam" id="PF00155">
    <property type="entry name" value="Aminotran_1_2"/>
    <property type="match status" value="1"/>
</dbReference>
<dbReference type="GO" id="GO:0030170">
    <property type="term" value="F:pyridoxal phosphate binding"/>
    <property type="evidence" value="ECO:0007669"/>
    <property type="project" value="InterPro"/>
</dbReference>
<dbReference type="SUPFAM" id="SSF53383">
    <property type="entry name" value="PLP-dependent transferases"/>
    <property type="match status" value="1"/>
</dbReference>
<evidence type="ECO:0000256" key="5">
    <source>
        <dbReference type="ARBA" id="ARBA00011738"/>
    </source>
</evidence>
<dbReference type="InterPro" id="IPR001917">
    <property type="entry name" value="Aminotrans_II_pyridoxalP_BS"/>
</dbReference>
<dbReference type="PROSITE" id="PS00599">
    <property type="entry name" value="AA_TRANSFER_CLASS_2"/>
    <property type="match status" value="1"/>
</dbReference>
<evidence type="ECO:0000259" key="14">
    <source>
        <dbReference type="Pfam" id="PF00155"/>
    </source>
</evidence>
<keyword evidence="9 13" id="KW-0663">Pyridoxal phosphate</keyword>
<dbReference type="EMBL" id="JBDKWZ010000019">
    <property type="protein sequence ID" value="MEN7551048.1"/>
    <property type="molecule type" value="Genomic_DNA"/>
</dbReference>